<evidence type="ECO:0000259" key="3">
    <source>
        <dbReference type="Pfam" id="PF07859"/>
    </source>
</evidence>
<dbReference type="InterPro" id="IPR013094">
    <property type="entry name" value="AB_hydrolase_3"/>
</dbReference>
<name>H3GLD1_PHYRM</name>
<dbReference type="AlphaFoldDB" id="H3GLD1"/>
<feature type="domain" description="Alpha/beta hydrolase fold-3" evidence="3">
    <location>
        <begin position="166"/>
        <end position="380"/>
    </location>
</feature>
<reference evidence="5" key="1">
    <citation type="journal article" date="2006" name="Science">
        <title>Phytophthora genome sequences uncover evolutionary origins and mechanisms of pathogenesis.</title>
        <authorList>
            <person name="Tyler B.M."/>
            <person name="Tripathy S."/>
            <person name="Zhang X."/>
            <person name="Dehal P."/>
            <person name="Jiang R.H."/>
            <person name="Aerts A."/>
            <person name="Arredondo F.D."/>
            <person name="Baxter L."/>
            <person name="Bensasson D."/>
            <person name="Beynon J.L."/>
            <person name="Chapman J."/>
            <person name="Damasceno C.M."/>
            <person name="Dorrance A.E."/>
            <person name="Dou D."/>
            <person name="Dickerman A.W."/>
            <person name="Dubchak I.L."/>
            <person name="Garbelotto M."/>
            <person name="Gijzen M."/>
            <person name="Gordon S.G."/>
            <person name="Govers F."/>
            <person name="Grunwald N.J."/>
            <person name="Huang W."/>
            <person name="Ivors K.L."/>
            <person name="Jones R.W."/>
            <person name="Kamoun S."/>
            <person name="Krampis K."/>
            <person name="Lamour K.H."/>
            <person name="Lee M.K."/>
            <person name="McDonald W.H."/>
            <person name="Medina M."/>
            <person name="Meijer H.J."/>
            <person name="Nordberg E.K."/>
            <person name="Maclean D.J."/>
            <person name="Ospina-Giraldo M.D."/>
            <person name="Morris P.F."/>
            <person name="Phuntumart V."/>
            <person name="Putnam N.H."/>
            <person name="Rash S."/>
            <person name="Rose J.K."/>
            <person name="Sakihama Y."/>
            <person name="Salamov A.A."/>
            <person name="Savidor A."/>
            <person name="Scheuring C.F."/>
            <person name="Smith B.M."/>
            <person name="Sobral B.W."/>
            <person name="Terry A."/>
            <person name="Torto-Alalibo T.A."/>
            <person name="Win J."/>
            <person name="Xu Z."/>
            <person name="Zhang H."/>
            <person name="Grigoriev I.V."/>
            <person name="Rokhsar D.S."/>
            <person name="Boore J.L."/>
        </authorList>
    </citation>
    <scope>NUCLEOTIDE SEQUENCE [LARGE SCALE GENOMIC DNA]</scope>
    <source>
        <strain evidence="5">Pr102</strain>
    </source>
</reference>
<dbReference type="Pfam" id="PF07859">
    <property type="entry name" value="Abhydrolase_3"/>
    <property type="match status" value="1"/>
</dbReference>
<evidence type="ECO:0000256" key="1">
    <source>
        <dbReference type="ARBA" id="ARBA00022801"/>
    </source>
</evidence>
<protein>
    <recommendedName>
        <fullName evidence="3">Alpha/beta hydrolase fold-3 domain-containing protein</fullName>
    </recommendedName>
</protein>
<dbReference type="InterPro" id="IPR050300">
    <property type="entry name" value="GDXG_lipolytic_enzyme"/>
</dbReference>
<keyword evidence="1" id="KW-0378">Hydrolase</keyword>
<dbReference type="VEuPathDB" id="FungiDB:KRP23_1031"/>
<dbReference type="PANTHER" id="PTHR48081:SF8">
    <property type="entry name" value="ALPHA_BETA HYDROLASE FOLD-3 DOMAIN-CONTAINING PROTEIN-RELATED"/>
    <property type="match status" value="1"/>
</dbReference>
<organism evidence="4 5">
    <name type="scientific">Phytophthora ramorum</name>
    <name type="common">Sudden oak death agent</name>
    <dbReference type="NCBI Taxonomy" id="164328"/>
    <lineage>
        <taxon>Eukaryota</taxon>
        <taxon>Sar</taxon>
        <taxon>Stramenopiles</taxon>
        <taxon>Oomycota</taxon>
        <taxon>Peronosporomycetes</taxon>
        <taxon>Peronosporales</taxon>
        <taxon>Peronosporaceae</taxon>
        <taxon>Phytophthora</taxon>
    </lineage>
</organism>
<dbReference type="OMA" id="FELTISM"/>
<dbReference type="STRING" id="164328.H3GLD1"/>
<reference evidence="4" key="2">
    <citation type="submission" date="2015-06" db="UniProtKB">
        <authorList>
            <consortium name="EnsemblProtists"/>
        </authorList>
    </citation>
    <scope>IDENTIFICATION</scope>
    <source>
        <strain evidence="4">Pr102</strain>
    </source>
</reference>
<evidence type="ECO:0000313" key="5">
    <source>
        <dbReference type="Proteomes" id="UP000005238"/>
    </source>
</evidence>
<keyword evidence="5" id="KW-1185">Reference proteome</keyword>
<dbReference type="EMBL" id="DS566019">
    <property type="status" value="NOT_ANNOTATED_CDS"/>
    <property type="molecule type" value="Genomic_DNA"/>
</dbReference>
<dbReference type="SUPFAM" id="SSF53474">
    <property type="entry name" value="alpha/beta-Hydrolases"/>
    <property type="match status" value="1"/>
</dbReference>
<dbReference type="InterPro" id="IPR029058">
    <property type="entry name" value="AB_hydrolase_fold"/>
</dbReference>
<accession>H3GLD1</accession>
<dbReference type="EnsemblProtists" id="Phyra77172">
    <property type="protein sequence ID" value="Phyra77172"/>
    <property type="gene ID" value="Phyra77172"/>
</dbReference>
<dbReference type="HOGENOM" id="CLU_012494_7_0_1"/>
<evidence type="ECO:0000313" key="4">
    <source>
        <dbReference type="EnsemblProtists" id="Phyra77172"/>
    </source>
</evidence>
<dbReference type="GO" id="GO:0016787">
    <property type="term" value="F:hydrolase activity"/>
    <property type="evidence" value="ECO:0007669"/>
    <property type="project" value="UniProtKB-KW"/>
</dbReference>
<keyword evidence="2" id="KW-1133">Transmembrane helix</keyword>
<dbReference type="InParanoid" id="H3GLD1"/>
<keyword evidence="2" id="KW-0472">Membrane</keyword>
<feature type="transmembrane region" description="Helical" evidence="2">
    <location>
        <begin position="7"/>
        <end position="23"/>
    </location>
</feature>
<dbReference type="eggNOG" id="ENOG502SBSE">
    <property type="taxonomic scope" value="Eukaryota"/>
</dbReference>
<dbReference type="Gene3D" id="3.40.50.1820">
    <property type="entry name" value="alpha/beta hydrolase"/>
    <property type="match status" value="1"/>
</dbReference>
<evidence type="ECO:0000256" key="2">
    <source>
        <dbReference type="SAM" id="Phobius"/>
    </source>
</evidence>
<dbReference type="Proteomes" id="UP000005238">
    <property type="component" value="Unassembled WGS sequence"/>
</dbReference>
<sequence length="424" mass="47615">MAKSSEFVAPGLHVTMVALLLAFSGAQHLGILLAAVYAAVFAGFCYVSRMFTTSLVTIPWIAVKLQLKFASLLIAYAARGFQPTFPEWTLAFELTISMTRYIFVEYSSTIVHGNTSRVRDAVKQYGLKILKPNCRQHNTVPEKLVANGMEHTWLRDADKKQHHVVVIHYHGGGYCISDPLQDVEFANQTHTKLKQILKSQYQLDVSVDVLLANYRMAPEFLYPTALNDCFDMYKYVLEHESIAPNHVVFSGDSAGAEMSMTNCMRLRKENPELQPAAALCYSPVVDFNEVKGDEESPYCLLVTNFLDVCLPLYLHNVTDAEERRLVSPINNCLVDLPPMFVQWGSLERFYAQAQRFKAKAETEGVTNMEFDFLENMVHDVVVLPPAMSPSAEMGIQHGCEFAARHLAPVLHKTARGRVDPESEP</sequence>
<proteinExistence type="predicted"/>
<feature type="transmembrane region" description="Helical" evidence="2">
    <location>
        <begin position="29"/>
        <end position="47"/>
    </location>
</feature>
<dbReference type="VEuPathDB" id="FungiDB:KRP22_14489"/>
<dbReference type="PANTHER" id="PTHR48081">
    <property type="entry name" value="AB HYDROLASE SUPERFAMILY PROTEIN C4A8.06C"/>
    <property type="match status" value="1"/>
</dbReference>
<keyword evidence="2" id="KW-0812">Transmembrane</keyword>